<dbReference type="Pfam" id="PF13374">
    <property type="entry name" value="TPR_10"/>
    <property type="match status" value="3"/>
</dbReference>
<dbReference type="PANTHER" id="PTHR46082:SF6">
    <property type="entry name" value="AAA+ ATPASE DOMAIN-CONTAINING PROTEIN-RELATED"/>
    <property type="match status" value="1"/>
</dbReference>
<gene>
    <name evidence="2" type="ORF">BDV23DRAFT_177575</name>
</gene>
<accession>A0A5N7CR38</accession>
<dbReference type="SUPFAM" id="SSF48452">
    <property type="entry name" value="TPR-like"/>
    <property type="match status" value="2"/>
</dbReference>
<organism evidence="2">
    <name type="scientific">Petromyces alliaceus</name>
    <name type="common">Aspergillus alliaceus</name>
    <dbReference type="NCBI Taxonomy" id="209559"/>
    <lineage>
        <taxon>Eukaryota</taxon>
        <taxon>Fungi</taxon>
        <taxon>Dikarya</taxon>
        <taxon>Ascomycota</taxon>
        <taxon>Pezizomycotina</taxon>
        <taxon>Eurotiomycetes</taxon>
        <taxon>Eurotiomycetidae</taxon>
        <taxon>Eurotiales</taxon>
        <taxon>Aspergillaceae</taxon>
        <taxon>Aspergillus</taxon>
        <taxon>Aspergillus subgen. Circumdati</taxon>
    </lineage>
</organism>
<dbReference type="InterPro" id="IPR011990">
    <property type="entry name" value="TPR-like_helical_dom_sf"/>
</dbReference>
<dbReference type="AlphaFoldDB" id="A0A5N7CR38"/>
<dbReference type="OrthoDB" id="1658288at2759"/>
<dbReference type="InterPro" id="IPR053137">
    <property type="entry name" value="NLR-like"/>
</dbReference>
<proteinExistence type="predicted"/>
<dbReference type="Gene3D" id="1.25.40.10">
    <property type="entry name" value="Tetratricopeptide repeat domain"/>
    <property type="match status" value="2"/>
</dbReference>
<reference evidence="2" key="1">
    <citation type="submission" date="2019-04" db="EMBL/GenBank/DDBJ databases">
        <title>Friends and foes A comparative genomics studyof 23 Aspergillus species from section Flavi.</title>
        <authorList>
            <consortium name="DOE Joint Genome Institute"/>
            <person name="Kjaerbolling I."/>
            <person name="Vesth T."/>
            <person name="Frisvad J.C."/>
            <person name="Nybo J.L."/>
            <person name="Theobald S."/>
            <person name="Kildgaard S."/>
            <person name="Isbrandt T."/>
            <person name="Kuo A."/>
            <person name="Sato A."/>
            <person name="Lyhne E.K."/>
            <person name="Kogle M.E."/>
            <person name="Wiebenga A."/>
            <person name="Kun R.S."/>
            <person name="Lubbers R.J."/>
            <person name="Makela M.R."/>
            <person name="Barry K."/>
            <person name="Chovatia M."/>
            <person name="Clum A."/>
            <person name="Daum C."/>
            <person name="Haridas S."/>
            <person name="He G."/>
            <person name="LaButti K."/>
            <person name="Lipzen A."/>
            <person name="Mondo S."/>
            <person name="Riley R."/>
            <person name="Salamov A."/>
            <person name="Simmons B.A."/>
            <person name="Magnuson J.K."/>
            <person name="Henrissat B."/>
            <person name="Mortensen U.H."/>
            <person name="Larsen T.O."/>
            <person name="Devries R.P."/>
            <person name="Grigoriev I.V."/>
            <person name="Machida M."/>
            <person name="Baker S.E."/>
            <person name="Andersen M.R."/>
        </authorList>
    </citation>
    <scope>NUCLEOTIDE SEQUENCE [LARGE SCALE GENOMIC DNA]</scope>
    <source>
        <strain evidence="2">IBT 14317</strain>
    </source>
</reference>
<dbReference type="Pfam" id="PF13424">
    <property type="entry name" value="TPR_12"/>
    <property type="match status" value="1"/>
</dbReference>
<dbReference type="Proteomes" id="UP000326877">
    <property type="component" value="Unassembled WGS sequence"/>
</dbReference>
<dbReference type="EMBL" id="ML735214">
    <property type="protein sequence ID" value="KAE8396584.1"/>
    <property type="molecule type" value="Genomic_DNA"/>
</dbReference>
<dbReference type="PANTHER" id="PTHR46082">
    <property type="entry name" value="ATP/GTP-BINDING PROTEIN-RELATED"/>
    <property type="match status" value="1"/>
</dbReference>
<evidence type="ECO:0008006" key="3">
    <source>
        <dbReference type="Google" id="ProtNLM"/>
    </source>
</evidence>
<evidence type="ECO:0000313" key="2">
    <source>
        <dbReference type="EMBL" id="KAE8396584.1"/>
    </source>
</evidence>
<evidence type="ECO:0000256" key="1">
    <source>
        <dbReference type="SAM" id="MobiDB-lite"/>
    </source>
</evidence>
<feature type="region of interest" description="Disordered" evidence="1">
    <location>
        <begin position="408"/>
        <end position="434"/>
    </location>
</feature>
<name>A0A5N7CR38_PETAA</name>
<protein>
    <recommendedName>
        <fullName evidence="3">Tetratricopeptide repeat-domain-containing protein</fullName>
    </recommendedName>
</protein>
<sequence>MACVNPRNIPQSILPPVKSKIKLIKALVLLSAYSFISDPAKGNPLNLHRLVHLATRNWMRQNQRFADFIGKTAERLNEAFPDNDHSNRKVWRAYLPHALSLSEEKEFKYQHDCYVDLIENIGSCLISDGRYNEAEPVFCDAKEIQQRRQGKTHPSSLTIMGKLASVYIRQGRFKQAETLETQVLESSRQTLGPEHHDTLTTMADLAMINYEQGHYKQAETLMVQVLGAMKIVLGPEHRDTLASMAYLGHIYHSQGRLNQAEELYVQVLESQKRVMGPEHPLTVIEEKEKILGAEHPSTLSTSKIATSGKARETHNRGQKENTRIRASLYLTSIHNLALTYSSQAKWRQAEELRVEVLEFQKKLGPEHINTITSVVNLAASIFVKKHLGPKHPDTVQARDALLQWEEEVGNFTESSGHDSSAEDSTEDSASRRLG</sequence>